<evidence type="ECO:0000259" key="2">
    <source>
        <dbReference type="Pfam" id="PF16411"/>
    </source>
</evidence>
<feature type="domain" description="Outer membrane protein SusF/SusE-like C-terminal" evidence="2">
    <location>
        <begin position="281"/>
        <end position="377"/>
    </location>
</feature>
<dbReference type="GO" id="GO:2001070">
    <property type="term" value="F:starch binding"/>
    <property type="evidence" value="ECO:0007669"/>
    <property type="project" value="InterPro"/>
</dbReference>
<keyword evidence="3" id="KW-0449">Lipoprotein</keyword>
<gene>
    <name evidence="3" type="ORF">XD92_0979</name>
</gene>
<comment type="caution">
    <text evidence="3">The sequence shown here is derived from an EMBL/GenBank/DDBJ whole genome shotgun (WGS) entry which is preliminary data.</text>
</comment>
<sequence>MKNIIHIILLLAGISLFWSCQEDEKVVLQQPESFVLNLPKYASAIYDLKNTESIEFTTSQPDYGFTAAAIYSVQVSLNPDFSNPVTLPGSYTTAKFAINAADLALALVGMHGVTDESEYPTEPHPLYVRLQSRLNEKGAGEVFSNVITLPQVKGYFALDPMVMPEEMFIIGNVAGNWSWNGATEMIPVWGSPGKFWAMQYLGQTGDGANAEIKFNYAKAWDGNEFGFGQATINGNGTADPGASDAGGNIGIGNPGWYIVVVTTTINGREYEFAVDFFPPYVYLQGNVAGGNWATTDEQYRFAVPDLSLGADAYFVSPPFTNTGEVRASIQLPGHEWWHTEFLVFNGVFVPRGAGDDQERITGNAGQRLHINFTTNSGKIE</sequence>
<dbReference type="InterPro" id="IPR032187">
    <property type="entry name" value="SusF/SusE-like_C"/>
</dbReference>
<evidence type="ECO:0000313" key="4">
    <source>
        <dbReference type="Proteomes" id="UP000053860"/>
    </source>
</evidence>
<dbReference type="AlphaFoldDB" id="A0A101HID6"/>
<dbReference type="Gene3D" id="2.60.40.3610">
    <property type="match status" value="1"/>
</dbReference>
<reference evidence="4" key="1">
    <citation type="journal article" date="2015" name="MBio">
        <title>Genome-Resolved Metagenomic Analysis Reveals Roles for Candidate Phyla and Other Microbial Community Members in Biogeochemical Transformations in Oil Reservoirs.</title>
        <authorList>
            <person name="Hu P."/>
            <person name="Tom L."/>
            <person name="Singh A."/>
            <person name="Thomas B.C."/>
            <person name="Baker B.J."/>
            <person name="Piceno Y.M."/>
            <person name="Andersen G.L."/>
            <person name="Banfield J.F."/>
        </authorList>
    </citation>
    <scope>NUCLEOTIDE SEQUENCE [LARGE SCALE GENOMIC DNA]</scope>
</reference>
<dbReference type="GO" id="GO:0019867">
    <property type="term" value="C:outer membrane"/>
    <property type="evidence" value="ECO:0007669"/>
    <property type="project" value="InterPro"/>
</dbReference>
<evidence type="ECO:0000313" key="3">
    <source>
        <dbReference type="EMBL" id="KUK76965.1"/>
    </source>
</evidence>
<dbReference type="Proteomes" id="UP000053860">
    <property type="component" value="Unassembled WGS sequence"/>
</dbReference>
<evidence type="ECO:0000259" key="1">
    <source>
        <dbReference type="Pfam" id="PF14292"/>
    </source>
</evidence>
<name>A0A101HID6_9BACT</name>
<dbReference type="EMBL" id="LGGN01000179">
    <property type="protein sequence ID" value="KUK76965.1"/>
    <property type="molecule type" value="Genomic_DNA"/>
</dbReference>
<dbReference type="InterPro" id="IPR025970">
    <property type="entry name" value="SusE"/>
</dbReference>
<dbReference type="CDD" id="cd12965">
    <property type="entry name" value="CBM-Eb_CBM-Fb"/>
    <property type="match status" value="1"/>
</dbReference>
<dbReference type="CDD" id="cd12966">
    <property type="entry name" value="CBM-Ec_CBM-Fc"/>
    <property type="match status" value="1"/>
</dbReference>
<feature type="domain" description="Outer membrane protein SusF/SusE-like C-terminal" evidence="2">
    <location>
        <begin position="166"/>
        <end position="263"/>
    </location>
</feature>
<proteinExistence type="predicted"/>
<protein>
    <submittedName>
        <fullName evidence="3">Putative lipoprotein</fullName>
    </submittedName>
</protein>
<organism evidence="3 4">
    <name type="scientific">Proteiniphilum acetatigenes</name>
    <dbReference type="NCBI Taxonomy" id="294710"/>
    <lineage>
        <taxon>Bacteria</taxon>
        <taxon>Pseudomonadati</taxon>
        <taxon>Bacteroidota</taxon>
        <taxon>Bacteroidia</taxon>
        <taxon>Bacteroidales</taxon>
        <taxon>Dysgonomonadaceae</taxon>
        <taxon>Proteiniphilum</taxon>
    </lineage>
</organism>
<feature type="domain" description="SusE outer membrane protein" evidence="1">
    <location>
        <begin position="22"/>
        <end position="129"/>
    </location>
</feature>
<dbReference type="Pfam" id="PF14292">
    <property type="entry name" value="SusE"/>
    <property type="match status" value="1"/>
</dbReference>
<dbReference type="Pfam" id="PF16411">
    <property type="entry name" value="SusF_SusE"/>
    <property type="match status" value="2"/>
</dbReference>
<dbReference type="Gene3D" id="2.60.40.3620">
    <property type="match status" value="1"/>
</dbReference>
<accession>A0A101HID6</accession>